<keyword evidence="2" id="KW-1185">Reference proteome</keyword>
<name>A0A9Q1L204_9CARY</name>
<dbReference type="AlphaFoldDB" id="A0A9Q1L204"/>
<evidence type="ECO:0000313" key="2">
    <source>
        <dbReference type="Proteomes" id="UP001153076"/>
    </source>
</evidence>
<dbReference type="Proteomes" id="UP001153076">
    <property type="component" value="Unassembled WGS sequence"/>
</dbReference>
<proteinExistence type="predicted"/>
<accession>A0A9Q1L204</accession>
<protein>
    <submittedName>
        <fullName evidence="1">Uncharacterized protein</fullName>
    </submittedName>
</protein>
<organism evidence="1 2">
    <name type="scientific">Carnegiea gigantea</name>
    <dbReference type="NCBI Taxonomy" id="171969"/>
    <lineage>
        <taxon>Eukaryota</taxon>
        <taxon>Viridiplantae</taxon>
        <taxon>Streptophyta</taxon>
        <taxon>Embryophyta</taxon>
        <taxon>Tracheophyta</taxon>
        <taxon>Spermatophyta</taxon>
        <taxon>Magnoliopsida</taxon>
        <taxon>eudicotyledons</taxon>
        <taxon>Gunneridae</taxon>
        <taxon>Pentapetalae</taxon>
        <taxon>Caryophyllales</taxon>
        <taxon>Cactineae</taxon>
        <taxon>Cactaceae</taxon>
        <taxon>Cactoideae</taxon>
        <taxon>Echinocereeae</taxon>
        <taxon>Carnegiea</taxon>
    </lineage>
</organism>
<dbReference type="EMBL" id="JAKOGI010000001">
    <property type="protein sequence ID" value="KAJ8453190.1"/>
    <property type="molecule type" value="Genomic_DNA"/>
</dbReference>
<sequence length="276" mass="31834">MAKEYAQDYEVPKLPHVVFMTMLLNDAMKLGVLSRWMILVMESAVKELRGLGVIGVGSWKPIDRRSLVTRMKRSARDLTAKPLLLVMTARSEAQIAVTVEAVLVVIITIAFPPFKEIEEMADYVRENFRWHWRSASRPPRLLPEDYRELCLHFVLSKEAVRDFELSKMVQANFYAILLNDTVGLGIVSGFIAADLMTSLEERDIQSERRKMILFSNFTNTEKAAEYVRDTFRWSLTESSTLIPNPLPEDYHGLCRASTSAWRHSTPMTPTFRRWCR</sequence>
<evidence type="ECO:0000313" key="1">
    <source>
        <dbReference type="EMBL" id="KAJ8453190.1"/>
    </source>
</evidence>
<reference evidence="1" key="1">
    <citation type="submission" date="2022-04" db="EMBL/GenBank/DDBJ databases">
        <title>Carnegiea gigantea Genome sequencing and assembly v2.</title>
        <authorList>
            <person name="Copetti D."/>
            <person name="Sanderson M.J."/>
            <person name="Burquez A."/>
            <person name="Wojciechowski M.F."/>
        </authorList>
    </citation>
    <scope>NUCLEOTIDE SEQUENCE</scope>
    <source>
        <strain evidence="1">SGP5-SGP5p</strain>
        <tissue evidence="1">Aerial part</tissue>
    </source>
</reference>
<gene>
    <name evidence="1" type="ORF">Cgig2_008074</name>
</gene>
<comment type="caution">
    <text evidence="1">The sequence shown here is derived from an EMBL/GenBank/DDBJ whole genome shotgun (WGS) entry which is preliminary data.</text>
</comment>